<dbReference type="Proteomes" id="UP000886885">
    <property type="component" value="Chromosome 13D"/>
</dbReference>
<keyword evidence="4" id="KW-1185">Reference proteome</keyword>
<evidence type="ECO:0000313" key="4">
    <source>
        <dbReference type="Proteomes" id="UP000886885"/>
    </source>
</evidence>
<evidence type="ECO:0000256" key="2">
    <source>
        <dbReference type="ARBA" id="ARBA00022737"/>
    </source>
</evidence>
<sequence>MVTLLEPLVGLGDLCVIFPWNSSNVVITSTFSTVDTSKNNIYGRSPKNTSLIFSNVREFSMAENGFRGSIPSLFGNMSSIGYLDLACNCLEQYRNSQLTSSLLFLKLSNIGNCMFH</sequence>
<gene>
    <name evidence="3" type="ORF">POTOM_044971</name>
</gene>
<keyword evidence="1" id="KW-0433">Leucine-rich repeat</keyword>
<comment type="caution">
    <text evidence="3">The sequence shown here is derived from an EMBL/GenBank/DDBJ whole genome shotgun (WGS) entry which is preliminary data.</text>
</comment>
<dbReference type="InterPro" id="IPR051502">
    <property type="entry name" value="RLP_Defense_Trigger"/>
</dbReference>
<dbReference type="AlphaFoldDB" id="A0A8X7YSS4"/>
<accession>A0A8X7YSS4</accession>
<proteinExistence type="predicted"/>
<name>A0A8X7YSS4_POPTO</name>
<evidence type="ECO:0000256" key="1">
    <source>
        <dbReference type="ARBA" id="ARBA00022614"/>
    </source>
</evidence>
<organism evidence="3 4">
    <name type="scientific">Populus tomentosa</name>
    <name type="common">Chinese white poplar</name>
    <dbReference type="NCBI Taxonomy" id="118781"/>
    <lineage>
        <taxon>Eukaryota</taxon>
        <taxon>Viridiplantae</taxon>
        <taxon>Streptophyta</taxon>
        <taxon>Embryophyta</taxon>
        <taxon>Tracheophyta</taxon>
        <taxon>Spermatophyta</taxon>
        <taxon>Magnoliopsida</taxon>
        <taxon>eudicotyledons</taxon>
        <taxon>Gunneridae</taxon>
        <taxon>Pentapetalae</taxon>
        <taxon>rosids</taxon>
        <taxon>fabids</taxon>
        <taxon>Malpighiales</taxon>
        <taxon>Salicaceae</taxon>
        <taxon>Saliceae</taxon>
        <taxon>Populus</taxon>
    </lineage>
</organism>
<dbReference type="PANTHER" id="PTHR48062:SF21">
    <property type="entry name" value="RECEPTOR-LIKE PROTEIN 12"/>
    <property type="match status" value="1"/>
</dbReference>
<dbReference type="OrthoDB" id="994806at2759"/>
<dbReference type="EMBL" id="JAAWWB010000026">
    <property type="protein sequence ID" value="KAG6750475.1"/>
    <property type="molecule type" value="Genomic_DNA"/>
</dbReference>
<evidence type="ECO:0000313" key="3">
    <source>
        <dbReference type="EMBL" id="KAG6750475.1"/>
    </source>
</evidence>
<keyword evidence="2" id="KW-0677">Repeat</keyword>
<protein>
    <submittedName>
        <fullName evidence="3">Uncharacterized protein</fullName>
    </submittedName>
</protein>
<dbReference type="PANTHER" id="PTHR48062">
    <property type="entry name" value="RECEPTOR-LIKE PROTEIN 14"/>
    <property type="match status" value="1"/>
</dbReference>
<reference evidence="3" key="1">
    <citation type="journal article" date="2020" name="bioRxiv">
        <title>Hybrid origin of Populus tomentosa Carr. identified through genome sequencing and phylogenomic analysis.</title>
        <authorList>
            <person name="An X."/>
            <person name="Gao K."/>
            <person name="Chen Z."/>
            <person name="Li J."/>
            <person name="Yang X."/>
            <person name="Yang X."/>
            <person name="Zhou J."/>
            <person name="Guo T."/>
            <person name="Zhao T."/>
            <person name="Huang S."/>
            <person name="Miao D."/>
            <person name="Khan W.U."/>
            <person name="Rao P."/>
            <person name="Ye M."/>
            <person name="Lei B."/>
            <person name="Liao W."/>
            <person name="Wang J."/>
            <person name="Ji L."/>
            <person name="Li Y."/>
            <person name="Guo B."/>
            <person name="Mustafa N.S."/>
            <person name="Li S."/>
            <person name="Yun Q."/>
            <person name="Keller S.R."/>
            <person name="Mao J."/>
            <person name="Zhang R."/>
            <person name="Strauss S.H."/>
        </authorList>
    </citation>
    <scope>NUCLEOTIDE SEQUENCE</scope>
    <source>
        <strain evidence="3">GM15</strain>
        <tissue evidence="3">Leaf</tissue>
    </source>
</reference>